<dbReference type="InterPro" id="IPR024524">
    <property type="entry name" value="DUF3800"/>
</dbReference>
<sequence length="227" mass="27161">MSKTFNIYCDESTHLKNDGHPYMLLSYVSIAYPQIKMAKEQIKAIKVKYNYEGELKWTNVHDATFPMYNELIKYFFTTDIKFRAVVVDKSQIDETRPEYTFNDFYFRMYYQLLHHLSDMENEYNVFFDIKDTCSHKKLHTLQDILKWNSSIRHFQFIRSHESYFVQLADILMGAINYNLRIEKGDVEGKVIAKRKLVDKIQEHADISLNRTTPLSKKKFNLFFISLK</sequence>
<dbReference type="Pfam" id="PF12686">
    <property type="entry name" value="DUF3800"/>
    <property type="match status" value="1"/>
</dbReference>
<dbReference type="AlphaFoldDB" id="A0A0P0FNA7"/>
<dbReference type="PATRIC" id="fig|246787.4.peg.1859"/>
<dbReference type="KEGG" id="bcel:BcellWH2_01803"/>
<reference evidence="1 2" key="1">
    <citation type="journal article" date="2015" name="Science">
        <title>Genetic determinants of in vivo fitness and diet responsiveness in multiple human gut Bacteroides.</title>
        <authorList>
            <person name="Wu M."/>
            <person name="McNulty N.P."/>
            <person name="Rodionov D.A."/>
            <person name="Khoroshkin M.S."/>
            <person name="Griffin N.W."/>
            <person name="Cheng J."/>
            <person name="Latreille P."/>
            <person name="Kerstetter R.A."/>
            <person name="Terrapon N."/>
            <person name="Henrissat B."/>
            <person name="Osterman A.L."/>
            <person name="Gordon J.I."/>
        </authorList>
    </citation>
    <scope>NUCLEOTIDE SEQUENCE [LARGE SCALE GENOMIC DNA]</scope>
    <source>
        <strain evidence="1 2">WH2</strain>
    </source>
</reference>
<evidence type="ECO:0000313" key="2">
    <source>
        <dbReference type="Proteomes" id="UP000061809"/>
    </source>
</evidence>
<evidence type="ECO:0000313" key="1">
    <source>
        <dbReference type="EMBL" id="ALJ59056.1"/>
    </source>
</evidence>
<protein>
    <recommendedName>
        <fullName evidence="3">DUF3800 domain-containing protein</fullName>
    </recommendedName>
</protein>
<proteinExistence type="predicted"/>
<name>A0A0P0FNA7_9BACE</name>
<evidence type="ECO:0008006" key="3">
    <source>
        <dbReference type="Google" id="ProtNLM"/>
    </source>
</evidence>
<dbReference type="RefSeq" id="WP_029427784.1">
    <property type="nucleotide sequence ID" value="NZ_CP012801.1"/>
</dbReference>
<organism evidence="1 2">
    <name type="scientific">Bacteroides cellulosilyticus</name>
    <dbReference type="NCBI Taxonomy" id="246787"/>
    <lineage>
        <taxon>Bacteria</taxon>
        <taxon>Pseudomonadati</taxon>
        <taxon>Bacteroidota</taxon>
        <taxon>Bacteroidia</taxon>
        <taxon>Bacteroidales</taxon>
        <taxon>Bacteroidaceae</taxon>
        <taxon>Bacteroides</taxon>
    </lineage>
</organism>
<gene>
    <name evidence="1" type="ORF">BcellWH2_01803</name>
</gene>
<accession>A0A0P0FNA7</accession>
<dbReference type="Proteomes" id="UP000061809">
    <property type="component" value="Chromosome"/>
</dbReference>
<dbReference type="EMBL" id="CP012801">
    <property type="protein sequence ID" value="ALJ59056.1"/>
    <property type="molecule type" value="Genomic_DNA"/>
</dbReference>